<dbReference type="InterPro" id="IPR008326">
    <property type="entry name" value="PdhI-like"/>
</dbReference>
<organism evidence="2 3">
    <name type="scientific">Caldibacillus thermoamylovorans</name>
    <dbReference type="NCBI Taxonomy" id="35841"/>
    <lineage>
        <taxon>Bacteria</taxon>
        <taxon>Bacillati</taxon>
        <taxon>Bacillota</taxon>
        <taxon>Bacilli</taxon>
        <taxon>Bacillales</taxon>
        <taxon>Bacillaceae</taxon>
        <taxon>Caldibacillus</taxon>
    </lineage>
</organism>
<evidence type="ECO:0000313" key="2">
    <source>
        <dbReference type="EMBL" id="CEE01204.1"/>
    </source>
</evidence>
<protein>
    <recommendedName>
        <fullName evidence="4">FeS cluster biogenesis domain-containing protein</fullName>
    </recommendedName>
</protein>
<dbReference type="KEGG" id="bthv:CQJ30_07305"/>
<dbReference type="RefSeq" id="WP_034769389.1">
    <property type="nucleotide sequence ID" value="NZ_CCRF01000044.1"/>
</dbReference>
<gene>
    <name evidence="2" type="ORF">BT1A1_1374</name>
</gene>
<dbReference type="Proteomes" id="UP000040576">
    <property type="component" value="Unassembled WGS sequence"/>
</dbReference>
<comment type="similarity">
    <text evidence="1">Belongs to the HesB/IscA family.</text>
</comment>
<dbReference type="InterPro" id="IPR035903">
    <property type="entry name" value="HesB-like_dom_sf"/>
</dbReference>
<dbReference type="EMBL" id="CCRF01000044">
    <property type="protein sequence ID" value="CEE01204.1"/>
    <property type="molecule type" value="Genomic_DNA"/>
</dbReference>
<dbReference type="PATRIC" id="fig|35841.6.peg.2162"/>
<name>A0A090KRA1_9BACI</name>
<proteinExistence type="inferred from homology"/>
<evidence type="ECO:0008006" key="4">
    <source>
        <dbReference type="Google" id="ProtNLM"/>
    </source>
</evidence>
<keyword evidence="3" id="KW-1185">Reference proteome</keyword>
<reference evidence="2 3" key="1">
    <citation type="submission" date="2014-07" db="EMBL/GenBank/DDBJ databases">
        <authorList>
            <person name="Wibberg Daniel"/>
        </authorList>
    </citation>
    <scope>NUCLEOTIDE SEQUENCE [LARGE SCALE GENOMIC DNA]</scope>
</reference>
<dbReference type="AlphaFoldDB" id="A0A090KRA1"/>
<sequence length="96" mass="11470">MQITMSEKVFNWYKEELSLNQGDFVRFYIRYGGFNSFISGFSLGMDKDIPERSNIQLEKDGVIFFIEDEDIWYFDDKDLVIEFNEKLGEPEFRQAV</sequence>
<dbReference type="PIRSF" id="PIRSF034852">
    <property type="entry name" value="UCP034852"/>
    <property type="match status" value="1"/>
</dbReference>
<evidence type="ECO:0000256" key="1">
    <source>
        <dbReference type="ARBA" id="ARBA00006718"/>
    </source>
</evidence>
<accession>A0A090KRA1</accession>
<dbReference type="STRING" id="35841.B4167_0336"/>
<evidence type="ECO:0000313" key="3">
    <source>
        <dbReference type="Proteomes" id="UP000040576"/>
    </source>
</evidence>
<dbReference type="SUPFAM" id="SSF89360">
    <property type="entry name" value="HesB-like domain"/>
    <property type="match status" value="1"/>
</dbReference>
<dbReference type="eggNOG" id="COG4841">
    <property type="taxonomic scope" value="Bacteria"/>
</dbReference>